<organism evidence="2 3">
    <name type="scientific">Glycomyces sambucus</name>
    <dbReference type="NCBI Taxonomy" id="380244"/>
    <lineage>
        <taxon>Bacteria</taxon>
        <taxon>Bacillati</taxon>
        <taxon>Actinomycetota</taxon>
        <taxon>Actinomycetes</taxon>
        <taxon>Glycomycetales</taxon>
        <taxon>Glycomycetaceae</taxon>
        <taxon>Glycomyces</taxon>
    </lineage>
</organism>
<dbReference type="OrthoDB" id="5183602at2"/>
<keyword evidence="3" id="KW-1185">Reference proteome</keyword>
<feature type="transmembrane region" description="Helical" evidence="1">
    <location>
        <begin position="15"/>
        <end position="35"/>
    </location>
</feature>
<accession>A0A1G9KY02</accession>
<reference evidence="3" key="1">
    <citation type="submission" date="2016-10" db="EMBL/GenBank/DDBJ databases">
        <authorList>
            <person name="Varghese N."/>
            <person name="Submissions S."/>
        </authorList>
    </citation>
    <scope>NUCLEOTIDE SEQUENCE [LARGE SCALE GENOMIC DNA]</scope>
    <source>
        <strain evidence="3">CGMCC 4.3147</strain>
    </source>
</reference>
<evidence type="ECO:0000256" key="1">
    <source>
        <dbReference type="SAM" id="Phobius"/>
    </source>
</evidence>
<protein>
    <submittedName>
        <fullName evidence="2">Uncharacterized protein</fullName>
    </submittedName>
</protein>
<evidence type="ECO:0000313" key="2">
    <source>
        <dbReference type="EMBL" id="SDL54347.1"/>
    </source>
</evidence>
<dbReference type="STRING" id="380244.SAMN05216298_4297"/>
<keyword evidence="1" id="KW-0812">Transmembrane</keyword>
<keyword evidence="1" id="KW-1133">Transmembrane helix</keyword>
<proteinExistence type="predicted"/>
<dbReference type="Proteomes" id="UP000198662">
    <property type="component" value="Unassembled WGS sequence"/>
</dbReference>
<dbReference type="AlphaFoldDB" id="A0A1G9KY02"/>
<keyword evidence="1" id="KW-0472">Membrane</keyword>
<name>A0A1G9KY02_9ACTN</name>
<dbReference type="EMBL" id="FNGF01000006">
    <property type="protein sequence ID" value="SDL54347.1"/>
    <property type="molecule type" value="Genomic_DNA"/>
</dbReference>
<sequence length="204" mass="21443">MDDFKGNAVHGARRVWVPLVVAGVLLALTAVEGLLAKALPASEPVPAGTVIEFGSTGQVSAQVGEGWTLDRTASDLHSGLLLTRGDVSVRLTSVEFSAGKPDNAQEMWDGMERLLGVARHSGTEVWLGEPTEFDTKWITGGLYGSLQVDTAIGTAFVLPADDDAEAVEAQVLGPFDADQADWTAATEIIDSVAFDEDDDTGETA</sequence>
<gene>
    <name evidence="2" type="ORF">SAMN05216298_4297</name>
</gene>
<evidence type="ECO:0000313" key="3">
    <source>
        <dbReference type="Proteomes" id="UP000198662"/>
    </source>
</evidence>
<dbReference type="RefSeq" id="WP_091053475.1">
    <property type="nucleotide sequence ID" value="NZ_FNGF01000006.1"/>
</dbReference>